<feature type="domain" description="Calcineurin-like phosphoesterase" evidence="1">
    <location>
        <begin position="3"/>
        <end position="116"/>
    </location>
</feature>
<keyword evidence="3" id="KW-1185">Reference proteome</keyword>
<dbReference type="InterPro" id="IPR004843">
    <property type="entry name" value="Calcineurin-like_PHP"/>
</dbReference>
<evidence type="ECO:0000259" key="1">
    <source>
        <dbReference type="Pfam" id="PF00149"/>
    </source>
</evidence>
<dbReference type="EMBL" id="JBFDTB010000004">
    <property type="protein sequence ID" value="MEW3465297.1"/>
    <property type="molecule type" value="Genomic_DNA"/>
</dbReference>
<comment type="caution">
    <text evidence="2">The sequence shown here is derived from an EMBL/GenBank/DDBJ whole genome shotgun (WGS) entry which is preliminary data.</text>
</comment>
<name>A0ABV3MA25_9ENTE</name>
<evidence type="ECO:0000313" key="2">
    <source>
        <dbReference type="EMBL" id="MEW3465297.1"/>
    </source>
</evidence>
<dbReference type="InterPro" id="IPR029052">
    <property type="entry name" value="Metallo-depent_PP-like"/>
</dbReference>
<dbReference type="RefSeq" id="WP_366951288.1">
    <property type="nucleotide sequence ID" value="NZ_JBFDTB010000004.1"/>
</dbReference>
<dbReference type="SUPFAM" id="SSF56300">
    <property type="entry name" value="Metallo-dependent phosphatases"/>
    <property type="match status" value="1"/>
</dbReference>
<organism evidence="2 3">
    <name type="scientific">Enterococcus entomosocium</name>
    <dbReference type="NCBI Taxonomy" id="3034352"/>
    <lineage>
        <taxon>Bacteria</taxon>
        <taxon>Bacillati</taxon>
        <taxon>Bacillota</taxon>
        <taxon>Bacilli</taxon>
        <taxon>Lactobacillales</taxon>
        <taxon>Enterococcaceae</taxon>
        <taxon>Enterococcus</taxon>
    </lineage>
</organism>
<protein>
    <submittedName>
        <fullName evidence="2">Metallophosphoesterase</fullName>
    </submittedName>
</protein>
<proteinExistence type="predicted"/>
<accession>A0ABV3MA25</accession>
<dbReference type="Pfam" id="PF00149">
    <property type="entry name" value="Metallophos"/>
    <property type="match status" value="1"/>
</dbReference>
<evidence type="ECO:0000313" key="3">
    <source>
        <dbReference type="Proteomes" id="UP001554047"/>
    </source>
</evidence>
<gene>
    <name evidence="2" type="ORF">AB1I55_04150</name>
</gene>
<dbReference type="Proteomes" id="UP001554047">
    <property type="component" value="Unassembled WGS sequence"/>
</dbReference>
<sequence length="165" mass="19297">MGTLAVISDLHVDINQLFDPHLQLIADYLQQNQVTHLHLAGDVANKKQRLLDVVAFFQSRQVPTTFHWGNHEMVDLTEQEIEAFDDPAFLNFQTYRLSEKTLLLGINGWYDYQYSDLTSESEILRLKNLFWYDRMIQRKGSDKEISQAINERLAETLARLPQDQE</sequence>
<reference evidence="2 3" key="1">
    <citation type="submission" date="2024-05" db="EMBL/GenBank/DDBJ databases">
        <title>Human gut microbiome strain richness.</title>
        <authorList>
            <person name="Chen-Liaw A."/>
        </authorList>
    </citation>
    <scope>NUCLEOTIDE SEQUENCE [LARGE SCALE GENOMIC DNA]</scope>
    <source>
        <strain evidence="2 3">J1100102st1_G3_J1100102_180507</strain>
    </source>
</reference>
<dbReference type="Gene3D" id="3.60.21.10">
    <property type="match status" value="1"/>
</dbReference>
<feature type="non-terminal residue" evidence="2">
    <location>
        <position position="165"/>
    </location>
</feature>